<dbReference type="Proteomes" id="UP000011740">
    <property type="component" value="Unassembled WGS sequence"/>
</dbReference>
<evidence type="ECO:0000313" key="2">
    <source>
        <dbReference type="EMBL" id="EME96710.1"/>
    </source>
</evidence>
<accession>M3BY68</accession>
<feature type="region of interest" description="Disordered" evidence="1">
    <location>
        <begin position="56"/>
        <end position="88"/>
    </location>
</feature>
<dbReference type="PATRIC" id="fig|1223523.3.peg.6114"/>
<dbReference type="AlphaFoldDB" id="M3BY68"/>
<evidence type="ECO:0000313" key="3">
    <source>
        <dbReference type="Proteomes" id="UP000011740"/>
    </source>
</evidence>
<dbReference type="EMBL" id="AORZ01000181">
    <property type="protein sequence ID" value="EME96710.1"/>
    <property type="molecule type" value="Genomic_DNA"/>
</dbReference>
<proteinExistence type="predicted"/>
<reference evidence="2 3" key="1">
    <citation type="journal article" date="2013" name="Genome Announc.">
        <title>Whole-Genome Shotgun Assembly and Analysis of the Genome of Streptomyces mobaraensis DSM 40847, a Strain for Industrial Production of Microbial Transglutaminase.</title>
        <authorList>
            <person name="Yang H."/>
            <person name="He T."/>
            <person name="Wu W."/>
            <person name="Zhu W."/>
            <person name="Lu B."/>
            <person name="Sun W."/>
        </authorList>
    </citation>
    <scope>NUCLEOTIDE SEQUENCE [LARGE SCALE GENOMIC DNA]</scope>
    <source>
        <strain evidence="2 3">DSM 40847</strain>
    </source>
</reference>
<name>M3BY68_STRM1</name>
<dbReference type="RefSeq" id="WP_004954756.1">
    <property type="nucleotide sequence ID" value="NZ_AORZ01000181.1"/>
</dbReference>
<evidence type="ECO:0000256" key="1">
    <source>
        <dbReference type="SAM" id="MobiDB-lite"/>
    </source>
</evidence>
<comment type="caution">
    <text evidence="2">The sequence shown here is derived from an EMBL/GenBank/DDBJ whole genome shotgun (WGS) entry which is preliminary data.</text>
</comment>
<sequence length="197" mass="21657">MARSLRLRRAWGPRRADACVAGGGAHPQILERRSLRLGQALPPHMLRLHPFSEATAAEPPWSGKESGPSAALGPEQAKSHELAVPDRIPDRVGRQADPRMCEGVDDQDVVAGLPDQLARLAESAACRFVRVVTARLLDGVCGVERGVGPVQWEVEALEPTELRSPRRRHPVRRRDLLARQIAREEEQRCALAAFLDG</sequence>
<feature type="compositionally biased region" description="Basic and acidic residues" evidence="1">
    <location>
        <begin position="77"/>
        <end position="88"/>
    </location>
</feature>
<gene>
    <name evidence="2" type="ORF">H340_30116</name>
</gene>
<organism evidence="2 3">
    <name type="scientific">Streptomyces mobaraensis (strain ATCC 29032 / DSM 40847 / JCM 4168 / NBRC 13819 / NCIMB 11159 / IPCR 16-22)</name>
    <dbReference type="NCBI Taxonomy" id="1223523"/>
    <lineage>
        <taxon>Bacteria</taxon>
        <taxon>Bacillati</taxon>
        <taxon>Actinomycetota</taxon>
        <taxon>Actinomycetes</taxon>
        <taxon>Kitasatosporales</taxon>
        <taxon>Streptomycetaceae</taxon>
        <taxon>Streptomyces</taxon>
    </lineage>
</organism>
<protein>
    <submittedName>
        <fullName evidence="2">Uncharacterized protein</fullName>
    </submittedName>
</protein>